<dbReference type="VEuPathDB" id="FungiDB:AB675_7163"/>
<dbReference type="InterPro" id="IPR008030">
    <property type="entry name" value="NmrA-like"/>
</dbReference>
<keyword evidence="1" id="KW-0521">NADP</keyword>
<keyword evidence="2" id="KW-0560">Oxidoreductase</keyword>
<keyword evidence="5" id="KW-1185">Reference proteome</keyword>
<proteinExistence type="predicted"/>
<dbReference type="SUPFAM" id="SSF51735">
    <property type="entry name" value="NAD(P)-binding Rossmann-fold domains"/>
    <property type="match status" value="1"/>
</dbReference>
<evidence type="ECO:0000259" key="3">
    <source>
        <dbReference type="Pfam" id="PF05368"/>
    </source>
</evidence>
<name>A0A0N0NQ31_9EURO</name>
<sequence>MAQYQQSLDAKATIAVAGATGDLGTRLIHGFLDVDLRGGSAGLIALVRKESDKTQEWEKQGVEVRTIDGSSSQQDLVGALDGVDVLVNALPTSGAALRDNIARALPKTALKVYFPSEFGVDHRLHDFNIPEWDGKRAHYDLVQKTLRENNNFGIIVCRLFVGLFLHSGISAAYGFDTAKSVYEAVGSLDQIMNYTDTSDVAKVVVDLSTRVVRGMKIPQDLRIAGTHASFRDIASIMGKAGAENVELRSVDLQEFRERALARKYEDRDAVECLRFIMGDGRDDYRDVKEGGLGNDNVMVNGDERVFKWKTLEDLAVESQGRPNADP</sequence>
<dbReference type="InterPro" id="IPR036291">
    <property type="entry name" value="NAD(P)-bd_dom_sf"/>
</dbReference>
<dbReference type="Proteomes" id="UP000038010">
    <property type="component" value="Unassembled WGS sequence"/>
</dbReference>
<dbReference type="GeneID" id="28739391"/>
<dbReference type="Pfam" id="PF05368">
    <property type="entry name" value="NmrA"/>
    <property type="match status" value="1"/>
</dbReference>
<dbReference type="Gene3D" id="3.90.25.10">
    <property type="entry name" value="UDP-galactose 4-epimerase, domain 1"/>
    <property type="match status" value="1"/>
</dbReference>
<dbReference type="PANTHER" id="PTHR47706">
    <property type="entry name" value="NMRA-LIKE FAMILY PROTEIN"/>
    <property type="match status" value="1"/>
</dbReference>
<organism evidence="4 5">
    <name type="scientific">Cyphellophora attinorum</name>
    <dbReference type="NCBI Taxonomy" id="1664694"/>
    <lineage>
        <taxon>Eukaryota</taxon>
        <taxon>Fungi</taxon>
        <taxon>Dikarya</taxon>
        <taxon>Ascomycota</taxon>
        <taxon>Pezizomycotina</taxon>
        <taxon>Eurotiomycetes</taxon>
        <taxon>Chaetothyriomycetidae</taxon>
        <taxon>Chaetothyriales</taxon>
        <taxon>Cyphellophoraceae</taxon>
        <taxon>Cyphellophora</taxon>
    </lineage>
</organism>
<dbReference type="Gene3D" id="3.40.50.720">
    <property type="entry name" value="NAD(P)-binding Rossmann-like Domain"/>
    <property type="match status" value="1"/>
</dbReference>
<evidence type="ECO:0000256" key="1">
    <source>
        <dbReference type="ARBA" id="ARBA00022857"/>
    </source>
</evidence>
<evidence type="ECO:0000313" key="4">
    <source>
        <dbReference type="EMBL" id="KPI43229.1"/>
    </source>
</evidence>
<feature type="domain" description="NmrA-like" evidence="3">
    <location>
        <begin position="11"/>
        <end position="256"/>
    </location>
</feature>
<dbReference type="EMBL" id="LFJN01000005">
    <property type="protein sequence ID" value="KPI43229.1"/>
    <property type="molecule type" value="Genomic_DNA"/>
</dbReference>
<dbReference type="PANTHER" id="PTHR47706:SF9">
    <property type="entry name" value="NMRA-LIKE DOMAIN-CONTAINING PROTEIN-RELATED"/>
    <property type="match status" value="1"/>
</dbReference>
<evidence type="ECO:0000256" key="2">
    <source>
        <dbReference type="ARBA" id="ARBA00023002"/>
    </source>
</evidence>
<dbReference type="InterPro" id="IPR051609">
    <property type="entry name" value="NmrA/Isoflavone_reductase-like"/>
</dbReference>
<dbReference type="AlphaFoldDB" id="A0A0N0NQ31"/>
<evidence type="ECO:0000313" key="5">
    <source>
        <dbReference type="Proteomes" id="UP000038010"/>
    </source>
</evidence>
<reference evidence="4 5" key="1">
    <citation type="submission" date="2015-06" db="EMBL/GenBank/DDBJ databases">
        <title>Draft genome of the ant-associated black yeast Phialophora attae CBS 131958.</title>
        <authorList>
            <person name="Moreno L.F."/>
            <person name="Stielow B.J."/>
            <person name="de Hoog S."/>
            <person name="Vicente V.A."/>
            <person name="Weiss V.A."/>
            <person name="de Vries M."/>
            <person name="Cruz L.M."/>
            <person name="Souza E.M."/>
        </authorList>
    </citation>
    <scope>NUCLEOTIDE SEQUENCE [LARGE SCALE GENOMIC DNA]</scope>
    <source>
        <strain evidence="4 5">CBS 131958</strain>
    </source>
</reference>
<gene>
    <name evidence="4" type="ORF">AB675_7163</name>
</gene>
<dbReference type="RefSeq" id="XP_018003192.1">
    <property type="nucleotide sequence ID" value="XM_018147511.1"/>
</dbReference>
<dbReference type="OrthoDB" id="9974981at2759"/>
<dbReference type="GO" id="GO:0016491">
    <property type="term" value="F:oxidoreductase activity"/>
    <property type="evidence" value="ECO:0007669"/>
    <property type="project" value="UniProtKB-KW"/>
</dbReference>
<comment type="caution">
    <text evidence="4">The sequence shown here is derived from an EMBL/GenBank/DDBJ whole genome shotgun (WGS) entry which is preliminary data.</text>
</comment>
<dbReference type="STRING" id="1664694.A0A0N0NQ31"/>
<protein>
    <recommendedName>
        <fullName evidence="3">NmrA-like domain-containing protein</fullName>
    </recommendedName>
</protein>
<accession>A0A0N0NQ31</accession>